<dbReference type="InterPro" id="IPR057739">
    <property type="entry name" value="Glyco_hydro_29_N"/>
</dbReference>
<keyword evidence="6 8" id="KW-0326">Glycosidase</keyword>
<name>A0ABW0FGY8_9MICO</name>
<evidence type="ECO:0000313" key="8">
    <source>
        <dbReference type="EMBL" id="MFC5298196.1"/>
    </source>
</evidence>
<dbReference type="EMBL" id="JBHSLN010000025">
    <property type="protein sequence ID" value="MFC5298196.1"/>
    <property type="molecule type" value="Genomic_DNA"/>
</dbReference>
<comment type="function">
    <text evidence="1">Alpha-L-fucosidase is responsible for hydrolyzing the alpha-1,6-linked fucose joined to the reducing-end N-acetylglucosamine of the carbohydrate moieties of glycoproteins.</text>
</comment>
<dbReference type="GO" id="GO:0004560">
    <property type="term" value="F:alpha-L-fucosidase activity"/>
    <property type="evidence" value="ECO:0007669"/>
    <property type="project" value="UniProtKB-EC"/>
</dbReference>
<dbReference type="SMART" id="SM00812">
    <property type="entry name" value="Alpha_L_fucos"/>
    <property type="match status" value="1"/>
</dbReference>
<evidence type="ECO:0000259" key="7">
    <source>
        <dbReference type="Pfam" id="PF01120"/>
    </source>
</evidence>
<evidence type="ECO:0000256" key="1">
    <source>
        <dbReference type="ARBA" id="ARBA00004071"/>
    </source>
</evidence>
<feature type="domain" description="Glycoside hydrolase family 29 N-terminal" evidence="7">
    <location>
        <begin position="23"/>
        <end position="358"/>
    </location>
</feature>
<gene>
    <name evidence="8" type="ORF">ACFPK8_11795</name>
</gene>
<dbReference type="PANTHER" id="PTHR10030">
    <property type="entry name" value="ALPHA-L-FUCOSIDASE"/>
    <property type="match status" value="1"/>
</dbReference>
<dbReference type="SUPFAM" id="SSF51445">
    <property type="entry name" value="(Trans)glycosidases"/>
    <property type="match status" value="1"/>
</dbReference>
<dbReference type="PANTHER" id="PTHR10030:SF37">
    <property type="entry name" value="ALPHA-L-FUCOSIDASE-RELATED"/>
    <property type="match status" value="1"/>
</dbReference>
<dbReference type="RefSeq" id="WP_343922576.1">
    <property type="nucleotide sequence ID" value="NZ_BAAAIR010000016.1"/>
</dbReference>
<reference evidence="9" key="1">
    <citation type="journal article" date="2019" name="Int. J. Syst. Evol. Microbiol.">
        <title>The Global Catalogue of Microorganisms (GCM) 10K type strain sequencing project: providing services to taxonomists for standard genome sequencing and annotation.</title>
        <authorList>
            <consortium name="The Broad Institute Genomics Platform"/>
            <consortium name="The Broad Institute Genome Sequencing Center for Infectious Disease"/>
            <person name="Wu L."/>
            <person name="Ma J."/>
        </authorList>
    </citation>
    <scope>NUCLEOTIDE SEQUENCE [LARGE SCALE GENOMIC DNA]</scope>
    <source>
        <strain evidence="9">CGMCC 1.16455</strain>
    </source>
</reference>
<dbReference type="InterPro" id="IPR016286">
    <property type="entry name" value="FUC_metazoa-typ"/>
</dbReference>
<proteinExistence type="inferred from homology"/>
<protein>
    <recommendedName>
        <fullName evidence="3">alpha-L-fucosidase</fullName>
        <ecNumber evidence="3">3.2.1.51</ecNumber>
    </recommendedName>
</protein>
<evidence type="ECO:0000256" key="5">
    <source>
        <dbReference type="ARBA" id="ARBA00022801"/>
    </source>
</evidence>
<dbReference type="PRINTS" id="PR00741">
    <property type="entry name" value="GLHYDRLASE29"/>
</dbReference>
<keyword evidence="5 8" id="KW-0378">Hydrolase</keyword>
<accession>A0ABW0FGY8</accession>
<evidence type="ECO:0000256" key="3">
    <source>
        <dbReference type="ARBA" id="ARBA00012662"/>
    </source>
</evidence>
<evidence type="ECO:0000256" key="6">
    <source>
        <dbReference type="ARBA" id="ARBA00023295"/>
    </source>
</evidence>
<dbReference type="GeneID" id="303296263"/>
<keyword evidence="4" id="KW-0732">Signal</keyword>
<organism evidence="8 9">
    <name type="scientific">Brachybacterium tyrofermentans</name>
    <dbReference type="NCBI Taxonomy" id="47848"/>
    <lineage>
        <taxon>Bacteria</taxon>
        <taxon>Bacillati</taxon>
        <taxon>Actinomycetota</taxon>
        <taxon>Actinomycetes</taxon>
        <taxon>Micrococcales</taxon>
        <taxon>Dermabacteraceae</taxon>
        <taxon>Brachybacterium</taxon>
    </lineage>
</organism>
<comment type="caution">
    <text evidence="8">The sequence shown here is derived from an EMBL/GenBank/DDBJ whole genome shotgun (WGS) entry which is preliminary data.</text>
</comment>
<dbReference type="InterPro" id="IPR017853">
    <property type="entry name" value="GH"/>
</dbReference>
<evidence type="ECO:0000256" key="4">
    <source>
        <dbReference type="ARBA" id="ARBA00022729"/>
    </source>
</evidence>
<comment type="similarity">
    <text evidence="2">Belongs to the glycosyl hydrolase 29 family.</text>
</comment>
<dbReference type="Pfam" id="PF01120">
    <property type="entry name" value="Alpha_L_fucos"/>
    <property type="match status" value="1"/>
</dbReference>
<dbReference type="Gene3D" id="3.20.20.80">
    <property type="entry name" value="Glycosidases"/>
    <property type="match status" value="1"/>
</dbReference>
<evidence type="ECO:0000256" key="2">
    <source>
        <dbReference type="ARBA" id="ARBA00007951"/>
    </source>
</evidence>
<evidence type="ECO:0000313" key="9">
    <source>
        <dbReference type="Proteomes" id="UP001595937"/>
    </source>
</evidence>
<keyword evidence="9" id="KW-1185">Reference proteome</keyword>
<dbReference type="InterPro" id="IPR000933">
    <property type="entry name" value="Glyco_hydro_29"/>
</dbReference>
<sequence length="476" mass="51597">MISFDDRHGPEDAAPPAAYPDLSVPDWYRDAKLGVFVHWGLFSVPAWADVLDRSDVTAQNAYARHQYAEWYANTVRIAGSPTRERHERLYGVGHSYEDFADDWHPAPDAAAGIVDLARRAGARYVVPTTKHHDGFCLWDSATTPFTAVRRGPSRDLIAEIADAVRDAGLRLGLYYSGAHDWHASEFPALTSNDELFALRRNDPQFAAFAAAQLRELIERFAPDLLWNDIDWPDAGKYEGPDSLQELFREHLATTPDGLVNDRWGVPVHGVLTREYQDIAEVQEEPFESTRGLGLSFGCNADESAEHALDGAALIRLLADVVSKNGNLLINVGPRADGSIADLQARALTELGEWLGRHGAAIYGTRPWLHEAVRTPPDGVRFTLGADADGRQTLNVLLLDPAAGSVTLGAEVSAAVRDLVDLPASGAGPAIRLESGRLVVTPSEMQSAVAVEALTVRYMPTAGTAENGLEGATSPGV</sequence>
<dbReference type="EC" id="3.2.1.51" evidence="3"/>
<dbReference type="Proteomes" id="UP001595937">
    <property type="component" value="Unassembled WGS sequence"/>
</dbReference>